<dbReference type="PRINTS" id="PR00081">
    <property type="entry name" value="GDHRDH"/>
</dbReference>
<dbReference type="InterPro" id="IPR002347">
    <property type="entry name" value="SDR_fam"/>
</dbReference>
<dbReference type="InterPro" id="IPR036291">
    <property type="entry name" value="NAD(P)-bd_dom_sf"/>
</dbReference>
<keyword evidence="4" id="KW-1185">Reference proteome</keyword>
<comment type="similarity">
    <text evidence="1">Belongs to the short-chain dehydrogenases/reductases (SDR) family.</text>
</comment>
<evidence type="ECO:0000313" key="4">
    <source>
        <dbReference type="Proteomes" id="UP001271007"/>
    </source>
</evidence>
<organism evidence="3 4">
    <name type="scientific">Extremus antarcticus</name>
    <dbReference type="NCBI Taxonomy" id="702011"/>
    <lineage>
        <taxon>Eukaryota</taxon>
        <taxon>Fungi</taxon>
        <taxon>Dikarya</taxon>
        <taxon>Ascomycota</taxon>
        <taxon>Pezizomycotina</taxon>
        <taxon>Dothideomycetes</taxon>
        <taxon>Dothideomycetidae</taxon>
        <taxon>Mycosphaerellales</taxon>
        <taxon>Extremaceae</taxon>
        <taxon>Extremus</taxon>
    </lineage>
</organism>
<evidence type="ECO:0000256" key="1">
    <source>
        <dbReference type="ARBA" id="ARBA00006484"/>
    </source>
</evidence>
<dbReference type="SUPFAM" id="SSF51735">
    <property type="entry name" value="NAD(P)-binding Rossmann-fold domains"/>
    <property type="match status" value="1"/>
</dbReference>
<dbReference type="GO" id="GO:0016616">
    <property type="term" value="F:oxidoreductase activity, acting on the CH-OH group of donors, NAD or NADP as acceptor"/>
    <property type="evidence" value="ECO:0007669"/>
    <property type="project" value="TreeGrafter"/>
</dbReference>
<evidence type="ECO:0000256" key="2">
    <source>
        <dbReference type="ARBA" id="ARBA00023002"/>
    </source>
</evidence>
<name>A0AAJ0GCM3_9PEZI</name>
<dbReference type="EMBL" id="JAWDJX010000030">
    <property type="protein sequence ID" value="KAK3050751.1"/>
    <property type="molecule type" value="Genomic_DNA"/>
</dbReference>
<proteinExistence type="inferred from homology"/>
<gene>
    <name evidence="3" type="ORF">LTR09_008117</name>
</gene>
<comment type="caution">
    <text evidence="3">The sequence shown here is derived from an EMBL/GenBank/DDBJ whole genome shotgun (WGS) entry which is preliminary data.</text>
</comment>
<reference evidence="3" key="1">
    <citation type="submission" date="2023-04" db="EMBL/GenBank/DDBJ databases">
        <title>Black Yeasts Isolated from many extreme environments.</title>
        <authorList>
            <person name="Coleine C."/>
            <person name="Stajich J.E."/>
            <person name="Selbmann L."/>
        </authorList>
    </citation>
    <scope>NUCLEOTIDE SEQUENCE</scope>
    <source>
        <strain evidence="3">CCFEE 5312</strain>
    </source>
</reference>
<dbReference type="PANTHER" id="PTHR44229">
    <property type="entry name" value="15-HYDROXYPROSTAGLANDIN DEHYDROGENASE [NAD(+)]"/>
    <property type="match status" value="1"/>
</dbReference>
<dbReference type="Proteomes" id="UP001271007">
    <property type="component" value="Unassembled WGS sequence"/>
</dbReference>
<dbReference type="PANTHER" id="PTHR44229:SF4">
    <property type="entry name" value="15-HYDROXYPROSTAGLANDIN DEHYDROGENASE [NAD(+)]"/>
    <property type="match status" value="1"/>
</dbReference>
<dbReference type="Pfam" id="PF00106">
    <property type="entry name" value="adh_short"/>
    <property type="match status" value="2"/>
</dbReference>
<dbReference type="Gene3D" id="3.40.50.720">
    <property type="entry name" value="NAD(P)-binding Rossmann-like Domain"/>
    <property type="match status" value="1"/>
</dbReference>
<evidence type="ECO:0000313" key="3">
    <source>
        <dbReference type="EMBL" id="KAK3050751.1"/>
    </source>
</evidence>
<accession>A0AAJ0GCM3</accession>
<protein>
    <submittedName>
        <fullName evidence="3">Uncharacterized protein</fullName>
    </submittedName>
</protein>
<dbReference type="AlphaFoldDB" id="A0AAJ0GCM3"/>
<keyword evidence="2" id="KW-0560">Oxidoreductase</keyword>
<sequence>MAAPTGSTSFKVEGKSAIVTGAGSGINYCFAKLLLSRNCNVLIADLGLRPEAQKLVDEFDGKSGKPRAIFVKTNVTIWNELENMFAQADKEFGGADIVTPGAGIFEPHWYQAHGQNPTPSETFANPFALLICRTNFWVPPGDPKSRDSPHGDKETGIGHYSIFDLNVTHPIRTSQLAISRWLNPPKDSKVGKASPTNPKRLVHISSIAGQTPGFPFPLYIASKHAISGFVRSLGPLDDSLGIRVNGVAPGVIKTPLWTDHPEKMLLFDESQDVWVTPEEVAEQMLRCCEDNEIDGGYILEVLKGQYRKVDWQNSPGPDGVGATVSNRAEITKEVFDWLATPGWGVVQK</sequence>
<dbReference type="GO" id="GO:0005737">
    <property type="term" value="C:cytoplasm"/>
    <property type="evidence" value="ECO:0007669"/>
    <property type="project" value="TreeGrafter"/>
</dbReference>